<feature type="transmembrane region" description="Helical" evidence="1">
    <location>
        <begin position="58"/>
        <end position="77"/>
    </location>
</feature>
<dbReference type="EMBL" id="LCDF01000006">
    <property type="protein sequence ID" value="KKS48634.1"/>
    <property type="molecule type" value="Genomic_DNA"/>
</dbReference>
<evidence type="ECO:0000313" key="3">
    <source>
        <dbReference type="Proteomes" id="UP000034036"/>
    </source>
</evidence>
<comment type="caution">
    <text evidence="2">The sequence shown here is derived from an EMBL/GenBank/DDBJ whole genome shotgun (WGS) entry which is preliminary data.</text>
</comment>
<dbReference type="Proteomes" id="UP000034036">
    <property type="component" value="Unassembled WGS sequence"/>
</dbReference>
<evidence type="ECO:0000313" key="2">
    <source>
        <dbReference type="EMBL" id="KKS48634.1"/>
    </source>
</evidence>
<gene>
    <name evidence="2" type="ORF">UV11_C0006G0039</name>
</gene>
<accession>A0A0G0ZIY3</accession>
<name>A0A0G0ZIY3_9BACT</name>
<sequence>MPEDPLEELKKRLYKKDESFDRRLSSPKLTPLPSKVPAFWEREEPEVMASKKFPYLKVSIVLIFLLALGSVVFYFWAGFGGVSGDNIDITVIAPTSIDGGDRMTWEVAVTNRNRQTLELADLIVEYPEGTRPIDVTVRALRERRSLGKIDQGETVRANFDAYLFGEEGNAKIFKLILEYRPQESSAILSKDETFTTRIARSPVGISFDLPKEVRAGQEIEVKVNYISNAKDELRDLNFEMEFPSDFIFKSAQPEPKEGGERNWDLGVLDPNETGIISIVGTVDGDELQEKSFRAKVSAKEPNGTLSVFGGGAGSFVIKRPFLDVIVKINGEKKHIARPGERMNLEISYKNNLAVAVENSIIEVSFSGNGFDEKNIGTGRGAYRASSKTVVWTASAVPELKKLEPGEEGFLQAQFSFLEKIGIKSSSDKNFQITANVSIRPGVIPSGYVGSDLTGGDRAEAALQSELQLVRKGLYNSSSIPNRGPMPPRVDQETTFTVVWSLTNSTNDLEGLAVKSSIPVYMSWKGKINPDDGTIGFNSATGEITWQVGLLRAGTGFIRPAKEIAFQVGFTPGADLIGSTPELMSRVTASARDNFVNKEISQTANNLTLTLEDDLRLDDSDRTVVR</sequence>
<keyword evidence="1" id="KW-0812">Transmembrane</keyword>
<evidence type="ECO:0008006" key="4">
    <source>
        <dbReference type="Google" id="ProtNLM"/>
    </source>
</evidence>
<keyword evidence="1" id="KW-1133">Transmembrane helix</keyword>
<protein>
    <recommendedName>
        <fullName evidence="4">DUF11 domain-containing protein</fullName>
    </recommendedName>
</protein>
<reference evidence="2" key="1">
    <citation type="journal article" date="2015" name="Nature">
        <title>rRNA introns, odd ribosomes, and small enigmatic genomes across a large radiation of phyla.</title>
        <authorList>
            <person name="Brown C.T."/>
            <person name="Hug L.A."/>
            <person name="Thomas B.C."/>
            <person name="Sharon I."/>
            <person name="Castelle C.J."/>
            <person name="Singh A."/>
            <person name="Wilkins M.J."/>
            <person name="Williams K.H."/>
            <person name="Banfield J.F."/>
        </authorList>
    </citation>
    <scope>NUCLEOTIDE SEQUENCE [LARGE SCALE GENOMIC DNA]</scope>
</reference>
<evidence type="ECO:0000256" key="1">
    <source>
        <dbReference type="SAM" id="Phobius"/>
    </source>
</evidence>
<dbReference type="STRING" id="1618659.UV11_C0006G0039"/>
<proteinExistence type="predicted"/>
<organism evidence="2 3">
    <name type="scientific">Candidatus Giovannonibacteria bacterium GW2011_GWF2_42_19</name>
    <dbReference type="NCBI Taxonomy" id="1618659"/>
    <lineage>
        <taxon>Bacteria</taxon>
        <taxon>Candidatus Giovannoniibacteriota</taxon>
    </lineage>
</organism>
<keyword evidence="1" id="KW-0472">Membrane</keyword>
<dbReference type="AlphaFoldDB" id="A0A0G0ZIY3"/>